<dbReference type="AlphaFoldDB" id="A0A4R6RRK3"/>
<keyword evidence="1" id="KW-0472">Membrane</keyword>
<accession>A0A4R6RRK3</accession>
<sequence>MTLSLVMPTYNGGEFLKEAVRSVLAQTHTDWKLLISDDGSKDGTREYLASLSDPRIQVFFQEKNLGIFGNLNFLFQQVRTDITQIFCQDDWLVDEGALARLVATWQQLPADVAFLRANHGAEEGGSSLARLERDVLPDVVTPDKSDLYFFLFGCIPGNLSNVSLRTRIVAEHGWFDQRLPYAGDFEFWSRVGHRERWAISPVKVATIRVHAGQASATLNKAGELMPQMASVLGTLYDRLTAQGVSPLRLQTVASVCYISTHRWQGLQWLRKSRSWRYLDMVNQHLGRQRFALGFLSGWLAFLATAGGRLWRLQAARWLLAH</sequence>
<feature type="domain" description="Glycosyltransferase 2-like" evidence="2">
    <location>
        <begin position="4"/>
        <end position="116"/>
    </location>
</feature>
<dbReference type="Pfam" id="PF00535">
    <property type="entry name" value="Glycos_transf_2"/>
    <property type="match status" value="1"/>
</dbReference>
<dbReference type="Gene3D" id="3.90.550.10">
    <property type="entry name" value="Spore Coat Polysaccharide Biosynthesis Protein SpsA, Chain A"/>
    <property type="match status" value="1"/>
</dbReference>
<proteinExistence type="predicted"/>
<dbReference type="EMBL" id="SNXW01000001">
    <property type="protein sequence ID" value="TDP88556.1"/>
    <property type="molecule type" value="Genomic_DNA"/>
</dbReference>
<dbReference type="GO" id="GO:0016740">
    <property type="term" value="F:transferase activity"/>
    <property type="evidence" value="ECO:0007669"/>
    <property type="project" value="UniProtKB-KW"/>
</dbReference>
<evidence type="ECO:0000256" key="1">
    <source>
        <dbReference type="SAM" id="Phobius"/>
    </source>
</evidence>
<organism evidence="3 4">
    <name type="scientific">Aquabacterium commune</name>
    <dbReference type="NCBI Taxonomy" id="70586"/>
    <lineage>
        <taxon>Bacteria</taxon>
        <taxon>Pseudomonadati</taxon>
        <taxon>Pseudomonadota</taxon>
        <taxon>Betaproteobacteria</taxon>
        <taxon>Burkholderiales</taxon>
        <taxon>Aquabacterium</taxon>
    </lineage>
</organism>
<keyword evidence="1" id="KW-0812">Transmembrane</keyword>
<feature type="transmembrane region" description="Helical" evidence="1">
    <location>
        <begin position="290"/>
        <end position="310"/>
    </location>
</feature>
<evidence type="ECO:0000313" key="4">
    <source>
        <dbReference type="Proteomes" id="UP000294593"/>
    </source>
</evidence>
<gene>
    <name evidence="3" type="ORF">EV672_101708</name>
</gene>
<keyword evidence="3" id="KW-0808">Transferase</keyword>
<dbReference type="InterPro" id="IPR029044">
    <property type="entry name" value="Nucleotide-diphossugar_trans"/>
</dbReference>
<dbReference type="InterPro" id="IPR001173">
    <property type="entry name" value="Glyco_trans_2-like"/>
</dbReference>
<dbReference type="Proteomes" id="UP000294593">
    <property type="component" value="Unassembled WGS sequence"/>
</dbReference>
<dbReference type="PANTHER" id="PTHR43685">
    <property type="entry name" value="GLYCOSYLTRANSFERASE"/>
    <property type="match status" value="1"/>
</dbReference>
<evidence type="ECO:0000313" key="3">
    <source>
        <dbReference type="EMBL" id="TDP88556.1"/>
    </source>
</evidence>
<dbReference type="OrthoDB" id="433681at2"/>
<keyword evidence="1" id="KW-1133">Transmembrane helix</keyword>
<dbReference type="InterPro" id="IPR050834">
    <property type="entry name" value="Glycosyltransf_2"/>
</dbReference>
<name>A0A4R6RRK3_9BURK</name>
<keyword evidence="4" id="KW-1185">Reference proteome</keyword>
<dbReference type="PANTHER" id="PTHR43685:SF2">
    <property type="entry name" value="GLYCOSYLTRANSFERASE 2-LIKE DOMAIN-CONTAINING PROTEIN"/>
    <property type="match status" value="1"/>
</dbReference>
<evidence type="ECO:0000259" key="2">
    <source>
        <dbReference type="Pfam" id="PF00535"/>
    </source>
</evidence>
<reference evidence="3 4" key="1">
    <citation type="submission" date="2019-03" db="EMBL/GenBank/DDBJ databases">
        <title>Genomic Encyclopedia of Type Strains, Phase IV (KMG-IV): sequencing the most valuable type-strain genomes for metagenomic binning, comparative biology and taxonomic classification.</title>
        <authorList>
            <person name="Goeker M."/>
        </authorList>
    </citation>
    <scope>NUCLEOTIDE SEQUENCE [LARGE SCALE GENOMIC DNA]</scope>
    <source>
        <strain evidence="3 4">DSM 11901</strain>
    </source>
</reference>
<comment type="caution">
    <text evidence="3">The sequence shown here is derived from an EMBL/GenBank/DDBJ whole genome shotgun (WGS) entry which is preliminary data.</text>
</comment>
<protein>
    <submittedName>
        <fullName evidence="3">Glycosyl transferase family 2</fullName>
    </submittedName>
</protein>
<dbReference type="RefSeq" id="WP_133606244.1">
    <property type="nucleotide sequence ID" value="NZ_SNXW01000001.1"/>
</dbReference>
<dbReference type="SUPFAM" id="SSF53448">
    <property type="entry name" value="Nucleotide-diphospho-sugar transferases"/>
    <property type="match status" value="1"/>
</dbReference>